<evidence type="ECO:0000256" key="6">
    <source>
        <dbReference type="ARBA" id="ARBA00022692"/>
    </source>
</evidence>
<feature type="transmembrane region" description="Helical" evidence="10">
    <location>
        <begin position="90"/>
        <end position="113"/>
    </location>
</feature>
<feature type="transmembrane region" description="Helical" evidence="10">
    <location>
        <begin position="192"/>
        <end position="213"/>
    </location>
</feature>
<dbReference type="AlphaFoldDB" id="A0A949JVM8"/>
<dbReference type="PANTHER" id="PTHR43823">
    <property type="entry name" value="SPORULATION PROTEIN YKVU"/>
    <property type="match status" value="1"/>
</dbReference>
<evidence type="ECO:0000313" key="11">
    <source>
        <dbReference type="EMBL" id="MBU9735980.1"/>
    </source>
</evidence>
<evidence type="ECO:0000313" key="12">
    <source>
        <dbReference type="Proteomes" id="UP000712157"/>
    </source>
</evidence>
<evidence type="ECO:0000256" key="9">
    <source>
        <dbReference type="ARBA" id="ARBA00023251"/>
    </source>
</evidence>
<proteinExistence type="inferred from homology"/>
<dbReference type="Proteomes" id="UP000712157">
    <property type="component" value="Unassembled WGS sequence"/>
</dbReference>
<feature type="transmembrane region" description="Helical" evidence="10">
    <location>
        <begin position="167"/>
        <end position="186"/>
    </location>
</feature>
<dbReference type="CDD" id="cd13143">
    <property type="entry name" value="MATE_MepA_like"/>
    <property type="match status" value="1"/>
</dbReference>
<evidence type="ECO:0000256" key="10">
    <source>
        <dbReference type="SAM" id="Phobius"/>
    </source>
</evidence>
<keyword evidence="6 10" id="KW-0812">Transmembrane</keyword>
<keyword evidence="8 10" id="KW-0472">Membrane</keyword>
<organism evidence="11 12">
    <name type="scientific">Diplocloster agilis</name>
    <dbReference type="NCBI Taxonomy" id="2850323"/>
    <lineage>
        <taxon>Bacteria</taxon>
        <taxon>Bacillati</taxon>
        <taxon>Bacillota</taxon>
        <taxon>Clostridia</taxon>
        <taxon>Lachnospirales</taxon>
        <taxon>Lachnospiraceae</taxon>
        <taxon>Diplocloster</taxon>
    </lineage>
</organism>
<keyword evidence="7 10" id="KW-1133">Transmembrane helix</keyword>
<evidence type="ECO:0000256" key="5">
    <source>
        <dbReference type="ARBA" id="ARBA00022475"/>
    </source>
</evidence>
<comment type="similarity">
    <text evidence="2">Belongs to the multi antimicrobial extrusion (MATE) (TC 2.A.66.1) family. MepA subfamily.</text>
</comment>
<dbReference type="InterPro" id="IPR048279">
    <property type="entry name" value="MdtK-like"/>
</dbReference>
<keyword evidence="9" id="KW-0046">Antibiotic resistance</keyword>
<evidence type="ECO:0000256" key="1">
    <source>
        <dbReference type="ARBA" id="ARBA00004651"/>
    </source>
</evidence>
<feature type="transmembrane region" description="Helical" evidence="10">
    <location>
        <begin position="415"/>
        <end position="436"/>
    </location>
</feature>
<comment type="caution">
    <text evidence="11">The sequence shown here is derived from an EMBL/GenBank/DDBJ whole genome shotgun (WGS) entry which is preliminary data.</text>
</comment>
<dbReference type="InterPro" id="IPR051327">
    <property type="entry name" value="MATE_MepA_subfamily"/>
</dbReference>
<evidence type="ECO:0000256" key="2">
    <source>
        <dbReference type="ARBA" id="ARBA00008417"/>
    </source>
</evidence>
<feature type="transmembrane region" description="Helical" evidence="10">
    <location>
        <begin position="20"/>
        <end position="43"/>
    </location>
</feature>
<comment type="subcellular location">
    <subcellularLocation>
        <location evidence="1">Cell membrane</location>
        <topology evidence="1">Multi-pass membrane protein</topology>
    </subcellularLocation>
</comment>
<feature type="transmembrane region" description="Helical" evidence="10">
    <location>
        <begin position="234"/>
        <end position="262"/>
    </location>
</feature>
<evidence type="ECO:0000256" key="7">
    <source>
        <dbReference type="ARBA" id="ARBA00022989"/>
    </source>
</evidence>
<dbReference type="InterPro" id="IPR002528">
    <property type="entry name" value="MATE_fam"/>
</dbReference>
<keyword evidence="12" id="KW-1185">Reference proteome</keyword>
<evidence type="ECO:0000256" key="8">
    <source>
        <dbReference type="ARBA" id="ARBA00023136"/>
    </source>
</evidence>
<sequence>MKIKQNTDSLTQDFGKYVSLNVLGMLGLSCYILADTFFISRGLGADGLTALNLAIPIYSFLNGAGLMTGVGAATKYSIHKAQKKDGAANAVFTHACLLWLILGTLFAVAGAGFSGPIAALMGGEGKTYEMTRIYLKTILSFAPFFLMNNILIAFIRNDGGPRLAMSAMLAGSLSNILLDYIFIFPFQMGMFGAAFATGLAPVVSIGVLSVHLIRRRNGFHICRCRMRGRILLDICALGMSALITEVSSGIVIIVFNMVILQLEGNTGVAAFGVIANLALVVIAIFTGIAQGIQPIVSTNYGKGNTRAAGKILRLGIMTALGFAVLIYLLTFGFADGLVMIFNRDNDLHLKQLAVSGLKLYFTAFLFAGLNILAASYFSATEMPKQSFAVSIIRGCVGIIPLVCLLAHFFGMTGVWISYPVTEAGTAVLAAGFLWYVSRKQIPEN</sequence>
<keyword evidence="5" id="KW-1003">Cell membrane</keyword>
<feature type="transmembrane region" description="Helical" evidence="10">
    <location>
        <begin position="391"/>
        <end position="409"/>
    </location>
</feature>
<dbReference type="PANTHER" id="PTHR43823:SF3">
    <property type="entry name" value="MULTIDRUG EXPORT PROTEIN MEPA"/>
    <property type="match status" value="1"/>
</dbReference>
<evidence type="ECO:0000256" key="4">
    <source>
        <dbReference type="ARBA" id="ARBA00022448"/>
    </source>
</evidence>
<dbReference type="Pfam" id="PF01554">
    <property type="entry name" value="MatE"/>
    <property type="match status" value="2"/>
</dbReference>
<feature type="transmembrane region" description="Helical" evidence="10">
    <location>
        <begin position="311"/>
        <end position="339"/>
    </location>
</feature>
<accession>A0A949JVM8</accession>
<gene>
    <name evidence="11" type="ORF">KTH89_05480</name>
</gene>
<dbReference type="GO" id="GO:0042910">
    <property type="term" value="F:xenobiotic transmembrane transporter activity"/>
    <property type="evidence" value="ECO:0007669"/>
    <property type="project" value="InterPro"/>
</dbReference>
<feature type="transmembrane region" description="Helical" evidence="10">
    <location>
        <begin position="359"/>
        <end position="379"/>
    </location>
</feature>
<dbReference type="InterPro" id="IPR045070">
    <property type="entry name" value="MATE_MepA-like"/>
</dbReference>
<dbReference type="EMBL" id="JAHQCW010000006">
    <property type="protein sequence ID" value="MBU9735980.1"/>
    <property type="molecule type" value="Genomic_DNA"/>
</dbReference>
<feature type="transmembrane region" description="Helical" evidence="10">
    <location>
        <begin position="55"/>
        <end position="78"/>
    </location>
</feature>
<evidence type="ECO:0000256" key="3">
    <source>
        <dbReference type="ARBA" id="ARBA00022106"/>
    </source>
</evidence>
<dbReference type="PIRSF" id="PIRSF006603">
    <property type="entry name" value="DinF"/>
    <property type="match status" value="1"/>
</dbReference>
<name>A0A949JVM8_9FIRM</name>
<keyword evidence="4" id="KW-0813">Transport</keyword>
<dbReference type="PROSITE" id="PS51257">
    <property type="entry name" value="PROKAR_LIPOPROTEIN"/>
    <property type="match status" value="1"/>
</dbReference>
<dbReference type="GO" id="GO:0005886">
    <property type="term" value="C:plasma membrane"/>
    <property type="evidence" value="ECO:0007669"/>
    <property type="project" value="UniProtKB-SubCell"/>
</dbReference>
<dbReference type="GO" id="GO:0015297">
    <property type="term" value="F:antiporter activity"/>
    <property type="evidence" value="ECO:0007669"/>
    <property type="project" value="InterPro"/>
</dbReference>
<feature type="transmembrane region" description="Helical" evidence="10">
    <location>
        <begin position="268"/>
        <end position="290"/>
    </location>
</feature>
<feature type="transmembrane region" description="Helical" evidence="10">
    <location>
        <begin position="133"/>
        <end position="155"/>
    </location>
</feature>
<reference evidence="11" key="1">
    <citation type="submission" date="2021-06" db="EMBL/GenBank/DDBJ databases">
        <title>Description of novel taxa of the family Lachnospiraceae.</title>
        <authorList>
            <person name="Chaplin A.V."/>
            <person name="Sokolova S.R."/>
            <person name="Pikina A.P."/>
            <person name="Korzhanova M."/>
            <person name="Belova V."/>
            <person name="Korostin D."/>
            <person name="Efimov B.A."/>
        </authorList>
    </citation>
    <scope>NUCLEOTIDE SEQUENCE</scope>
    <source>
        <strain evidence="11">ASD5720</strain>
    </source>
</reference>
<dbReference type="RefSeq" id="WP_238720964.1">
    <property type="nucleotide sequence ID" value="NZ_JAHQCW010000006.1"/>
</dbReference>
<dbReference type="GO" id="GO:0046677">
    <property type="term" value="P:response to antibiotic"/>
    <property type="evidence" value="ECO:0007669"/>
    <property type="project" value="UniProtKB-KW"/>
</dbReference>
<protein>
    <recommendedName>
        <fullName evidence="3">Multidrug export protein MepA</fullName>
    </recommendedName>
</protein>